<dbReference type="InterPro" id="IPR001466">
    <property type="entry name" value="Beta-lactam-related"/>
</dbReference>
<dbReference type="InterPro" id="IPR006311">
    <property type="entry name" value="TAT_signal"/>
</dbReference>
<dbReference type="InterPro" id="IPR012338">
    <property type="entry name" value="Beta-lactam/transpept-like"/>
</dbReference>
<dbReference type="GO" id="GO:0016020">
    <property type="term" value="C:membrane"/>
    <property type="evidence" value="ECO:0007669"/>
    <property type="project" value="UniProtKB-SubCell"/>
</dbReference>
<keyword evidence="6" id="KW-1185">Reference proteome</keyword>
<feature type="signal peptide" evidence="3">
    <location>
        <begin position="1"/>
        <end position="24"/>
    </location>
</feature>
<evidence type="ECO:0000256" key="1">
    <source>
        <dbReference type="ARBA" id="ARBA00004370"/>
    </source>
</evidence>
<dbReference type="RefSeq" id="WP_084430079.1">
    <property type="nucleotide sequence ID" value="NZ_FWXV01000005.1"/>
</dbReference>
<reference evidence="5 6" key="1">
    <citation type="submission" date="2017-04" db="EMBL/GenBank/DDBJ databases">
        <authorList>
            <person name="Afonso C.L."/>
            <person name="Miller P.J."/>
            <person name="Scott M.A."/>
            <person name="Spackman E."/>
            <person name="Goraichik I."/>
            <person name="Dimitrov K.M."/>
            <person name="Suarez D.L."/>
            <person name="Swayne D.E."/>
        </authorList>
    </citation>
    <scope>NUCLEOTIDE SEQUENCE [LARGE SCALE GENOMIC DNA]</scope>
    <source>
        <strain evidence="5 6">DSM 43828</strain>
    </source>
</reference>
<keyword evidence="3" id="KW-0732">Signal</keyword>
<dbReference type="InterPro" id="IPR050491">
    <property type="entry name" value="AmpC-like"/>
</dbReference>
<dbReference type="SUPFAM" id="SSF56601">
    <property type="entry name" value="beta-lactamase/transpeptidase-like"/>
    <property type="match status" value="1"/>
</dbReference>
<gene>
    <name evidence="5" type="ORF">SAMN05661093_05849</name>
</gene>
<dbReference type="PROSITE" id="PS51318">
    <property type="entry name" value="TAT"/>
    <property type="match status" value="1"/>
</dbReference>
<accession>A0A1W2F9L1</accession>
<evidence type="ECO:0000256" key="2">
    <source>
        <dbReference type="ARBA" id="ARBA00023136"/>
    </source>
</evidence>
<proteinExistence type="predicted"/>
<dbReference type="PANTHER" id="PTHR46825:SF11">
    <property type="entry name" value="PENICILLIN-BINDING PROTEIN 4"/>
    <property type="match status" value="1"/>
</dbReference>
<evidence type="ECO:0000259" key="4">
    <source>
        <dbReference type="Pfam" id="PF00144"/>
    </source>
</evidence>
<dbReference type="Proteomes" id="UP000192674">
    <property type="component" value="Unassembled WGS sequence"/>
</dbReference>
<organism evidence="5 6">
    <name type="scientific">Kibdelosporangium aridum</name>
    <dbReference type="NCBI Taxonomy" id="2030"/>
    <lineage>
        <taxon>Bacteria</taxon>
        <taxon>Bacillati</taxon>
        <taxon>Actinomycetota</taxon>
        <taxon>Actinomycetes</taxon>
        <taxon>Pseudonocardiales</taxon>
        <taxon>Pseudonocardiaceae</taxon>
        <taxon>Kibdelosporangium</taxon>
    </lineage>
</organism>
<dbReference type="Gene3D" id="3.40.710.10">
    <property type="entry name" value="DD-peptidase/beta-lactamase superfamily"/>
    <property type="match status" value="1"/>
</dbReference>
<comment type="subcellular location">
    <subcellularLocation>
        <location evidence="1">Membrane</location>
    </subcellularLocation>
</comment>
<feature type="chain" id="PRO_5013229923" evidence="3">
    <location>
        <begin position="25"/>
        <end position="373"/>
    </location>
</feature>
<evidence type="ECO:0000256" key="3">
    <source>
        <dbReference type="SAM" id="SignalP"/>
    </source>
</evidence>
<dbReference type="AlphaFoldDB" id="A0A1W2F9L1"/>
<dbReference type="Pfam" id="PF00144">
    <property type="entry name" value="Beta-lactamase"/>
    <property type="match status" value="1"/>
</dbReference>
<dbReference type="OrthoDB" id="3863176at2"/>
<name>A0A1W2F9L1_KIBAR</name>
<evidence type="ECO:0000313" key="5">
    <source>
        <dbReference type="EMBL" id="SMD18639.1"/>
    </source>
</evidence>
<keyword evidence="2" id="KW-0472">Membrane</keyword>
<dbReference type="EMBL" id="FWXV01000005">
    <property type="protein sequence ID" value="SMD18639.1"/>
    <property type="molecule type" value="Genomic_DNA"/>
</dbReference>
<protein>
    <submittedName>
        <fullName evidence="5">CubicO group peptidase, beta-lactamase class C family</fullName>
    </submittedName>
</protein>
<feature type="domain" description="Beta-lactamase-related" evidence="4">
    <location>
        <begin position="45"/>
        <end position="368"/>
    </location>
</feature>
<evidence type="ECO:0000313" key="6">
    <source>
        <dbReference type="Proteomes" id="UP000192674"/>
    </source>
</evidence>
<sequence>MTTRRSVLGLLGAAPAMVALPAAAETTETTKTAKAAKTKDVRSFERFLADQAAQDKFSGTVLLAHRGRPVLIRSHGMAYDSAHNTKDTIFCVASISKIFTAVAVAQLAQAGKLAFHDPLSRYLDGFPDKVTLHHLLTHTSGLGRPALGSGPPPTWQSFDEAMTGTLDLVRSTPPQFTPPGAEHRYSNDGYWVLGAVVAKVSGLSFFDYVREHVFRPAGMTRTDYYTKPQVLAAKDIAHPYWTQPSGARVDGTASPYFPYTNGPAGGVYSTVSDLLAFTRSYGKVLRRPFVDLITSGKVALPPASLPTQTNFYAYGHVDAIVADQRVFGHSGSGPGMANRLDVFPSADWVSIVLSNYDTSVDPIVAAAREAITG</sequence>
<dbReference type="PANTHER" id="PTHR46825">
    <property type="entry name" value="D-ALANYL-D-ALANINE-CARBOXYPEPTIDASE/ENDOPEPTIDASE AMPH"/>
    <property type="match status" value="1"/>
</dbReference>